<feature type="transmembrane region" description="Helical" evidence="1">
    <location>
        <begin position="43"/>
        <end position="59"/>
    </location>
</feature>
<gene>
    <name evidence="2" type="ORF">HZU44_12565</name>
</gene>
<dbReference type="Pfam" id="PF17197">
    <property type="entry name" value="DUF5134"/>
    <property type="match status" value="1"/>
</dbReference>
<feature type="transmembrane region" description="Helical" evidence="1">
    <location>
        <begin position="21"/>
        <end position="37"/>
    </location>
</feature>
<keyword evidence="1" id="KW-1133">Transmembrane helix</keyword>
<dbReference type="EMBL" id="CP058905">
    <property type="protein sequence ID" value="QLK00749.1"/>
    <property type="molecule type" value="Genomic_DNA"/>
</dbReference>
<name>A0A7D6GNR0_9ACTN</name>
<accession>A0A7D6GNR0</accession>
<protein>
    <submittedName>
        <fullName evidence="2">DUF5134 domain-containing protein</fullName>
    </submittedName>
</protein>
<keyword evidence="1" id="KW-0812">Transmembrane</keyword>
<organism evidence="2">
    <name type="scientific">Micromonospora carbonacea</name>
    <dbReference type="NCBI Taxonomy" id="47853"/>
    <lineage>
        <taxon>Bacteria</taxon>
        <taxon>Bacillati</taxon>
        <taxon>Actinomycetota</taxon>
        <taxon>Actinomycetes</taxon>
        <taxon>Micromonosporales</taxon>
        <taxon>Micromonosporaceae</taxon>
        <taxon>Micromonospora</taxon>
    </lineage>
</organism>
<proteinExistence type="predicted"/>
<dbReference type="AlphaFoldDB" id="A0A7D6GNR0"/>
<keyword evidence="1" id="KW-0472">Membrane</keyword>
<sequence>MLDPTARRTGPGPAVRSRVSGAVHVLMGVAMTAMVWALGVPPVVWLVLFAPAGAWYAMLTARRPSRPGSRAVTGYFALASGAMVWMSGLPGDHAGPHGQHGGVAPVGWWPPLVSLALGGYLLLAAGWWAARGVRLTPAWRDRVPAGRPGPPGARAEGICHATMGVVMGLMLLAMV</sequence>
<reference evidence="2" key="1">
    <citation type="submission" date="2020-08" db="EMBL/GenBank/DDBJ databases">
        <title>A bifunctional nitrone conjugated secondary metabolite targeting the ribosome.</title>
        <authorList>
            <person name="Limbrick E.M."/>
            <person name="Graf M."/>
            <person name="Derewacz D.K."/>
            <person name="Nguyen F."/>
            <person name="Spraggins J.M."/>
            <person name="Wieland M."/>
            <person name="Ynigez-Gutierrez A.E."/>
            <person name="Reisman B.J."/>
            <person name="Zinshteyn B."/>
            <person name="McCulloch K."/>
            <person name="Iverson T.M."/>
            <person name="Green R."/>
            <person name="Wilson D.N."/>
            <person name="Bachmann B.O."/>
        </authorList>
    </citation>
    <scope>NUCLEOTIDE SEQUENCE</scope>
    <source>
        <strain evidence="2">Africana</strain>
    </source>
</reference>
<evidence type="ECO:0000313" key="2">
    <source>
        <dbReference type="EMBL" id="QLK00749.1"/>
    </source>
</evidence>
<dbReference type="InterPro" id="IPR033458">
    <property type="entry name" value="DUF5134"/>
</dbReference>
<feature type="transmembrane region" description="Helical" evidence="1">
    <location>
        <begin position="71"/>
        <end position="88"/>
    </location>
</feature>
<evidence type="ECO:0000256" key="1">
    <source>
        <dbReference type="SAM" id="Phobius"/>
    </source>
</evidence>
<feature type="transmembrane region" description="Helical" evidence="1">
    <location>
        <begin position="108"/>
        <end position="130"/>
    </location>
</feature>